<evidence type="ECO:0000313" key="1">
    <source>
        <dbReference type="EMBL" id="MBC5678200.1"/>
    </source>
</evidence>
<organism evidence="1 2">
    <name type="scientific">Anaerostipes hominis</name>
    <name type="common">ex Liu et al. 2021</name>
    <dbReference type="NCBI Taxonomy" id="2763018"/>
    <lineage>
        <taxon>Bacteria</taxon>
        <taxon>Bacillati</taxon>
        <taxon>Bacillota</taxon>
        <taxon>Clostridia</taxon>
        <taxon>Lachnospirales</taxon>
        <taxon>Lachnospiraceae</taxon>
        <taxon>Anaerostipes</taxon>
    </lineage>
</organism>
<dbReference type="RefSeq" id="WP_118476736.1">
    <property type="nucleotide sequence ID" value="NZ_JACOOS010000013.1"/>
</dbReference>
<proteinExistence type="predicted"/>
<sequence>MKWLENLISYQKNGDAGKCPFCGAENVKVEKLQFGRNTICFKCQNCGQAALFDGDITKNE</sequence>
<gene>
    <name evidence="1" type="ORF">H8S22_11485</name>
</gene>
<dbReference type="EMBL" id="JACOOS010000013">
    <property type="protein sequence ID" value="MBC5678200.1"/>
    <property type="molecule type" value="Genomic_DNA"/>
</dbReference>
<protein>
    <recommendedName>
        <fullName evidence="3">Restriction alleviation protein, Lar family</fullName>
    </recommendedName>
</protein>
<evidence type="ECO:0000313" key="2">
    <source>
        <dbReference type="Proteomes" id="UP000635828"/>
    </source>
</evidence>
<dbReference type="Proteomes" id="UP000635828">
    <property type="component" value="Unassembled WGS sequence"/>
</dbReference>
<reference evidence="1 2" key="1">
    <citation type="submission" date="2020-08" db="EMBL/GenBank/DDBJ databases">
        <title>Genome public.</title>
        <authorList>
            <person name="Liu C."/>
            <person name="Sun Q."/>
        </authorList>
    </citation>
    <scope>NUCLEOTIDE SEQUENCE [LARGE SCALE GENOMIC DNA]</scope>
    <source>
        <strain evidence="1 2">NSJ-7</strain>
    </source>
</reference>
<comment type="caution">
    <text evidence="1">The sequence shown here is derived from an EMBL/GenBank/DDBJ whole genome shotgun (WGS) entry which is preliminary data.</text>
</comment>
<evidence type="ECO:0008006" key="3">
    <source>
        <dbReference type="Google" id="ProtNLM"/>
    </source>
</evidence>
<accession>A0ABR7FSM1</accession>
<name>A0ABR7FSM1_9FIRM</name>
<keyword evidence="2" id="KW-1185">Reference proteome</keyword>